<keyword evidence="3" id="KW-0520">NAD</keyword>
<dbReference type="AlphaFoldDB" id="A0AAW0Z5Y6"/>
<feature type="domain" description="NAD-dependent epimerase/dehydratase" evidence="4">
    <location>
        <begin position="3"/>
        <end position="198"/>
    </location>
</feature>
<dbReference type="PANTHER" id="PTHR43103">
    <property type="entry name" value="NUCLEOSIDE-DIPHOSPHATE-SUGAR EPIMERASE"/>
    <property type="match status" value="1"/>
</dbReference>
<dbReference type="InterPro" id="IPR001509">
    <property type="entry name" value="Epimerase_deHydtase"/>
</dbReference>
<dbReference type="Pfam" id="PF01370">
    <property type="entry name" value="Epimerase"/>
    <property type="match status" value="1"/>
</dbReference>
<dbReference type="SUPFAM" id="SSF51735">
    <property type="entry name" value="NAD(P)-binding Rossmann-fold domains"/>
    <property type="match status" value="1"/>
</dbReference>
<dbReference type="KEGG" id="kne:92177455"/>
<sequence>MHILLTGASGNVGRYVLRYLLSQGHVVLATDIVPLPTDVLSSLTESFPHLSSCFRYQTADLCSIPAVQDLFESASSPIQGVIHLGAIPHPLNQDARVVHNNNVTSSYNVLYTAAKMGIKKIAQASSVNATGLSFTTQGRQTYDELPMSEEKETYKAEDPYGLSKEICECQARSLVRLFPETRIASLRFHWVGPSLEAATSRAAQNELWSWVSYDAASRACSLSLTSEGWDGAEAFNIVADDIVWEGGLTKEPRGRVPEEGNNVGTLELVDNVLKGRYGTVREGWWVEGRERRGVWDCTKAERLLGWKHDP</sequence>
<dbReference type="GeneID" id="92177455"/>
<reference evidence="5 6" key="1">
    <citation type="journal article" date="2024" name="bioRxiv">
        <title>Comparative genomics of Cryptococcus and Kwoniella reveals pathogenesis evolution and contrasting karyotype dynamics via intercentromeric recombination or chromosome fusion.</title>
        <authorList>
            <person name="Coelho M.A."/>
            <person name="David-Palma M."/>
            <person name="Shea T."/>
            <person name="Bowers K."/>
            <person name="McGinley-Smith S."/>
            <person name="Mohammad A.W."/>
            <person name="Gnirke A."/>
            <person name="Yurkov A.M."/>
            <person name="Nowrousian M."/>
            <person name="Sun S."/>
            <person name="Cuomo C.A."/>
            <person name="Heitman J."/>
        </authorList>
    </citation>
    <scope>NUCLEOTIDE SEQUENCE [LARGE SCALE GENOMIC DNA]</scope>
    <source>
        <strain evidence="5 6">CBS 13917</strain>
    </source>
</reference>
<dbReference type="PANTHER" id="PTHR43103:SF5">
    <property type="entry name" value="4-EPIMERASE, PUTATIVE (AFU_ORTHOLOGUE AFUA_7G00360)-RELATED"/>
    <property type="match status" value="1"/>
</dbReference>
<evidence type="ECO:0000256" key="1">
    <source>
        <dbReference type="ARBA" id="ARBA00007637"/>
    </source>
</evidence>
<evidence type="ECO:0000313" key="6">
    <source>
        <dbReference type="Proteomes" id="UP001388673"/>
    </source>
</evidence>
<dbReference type="InterPro" id="IPR036291">
    <property type="entry name" value="NAD(P)-bd_dom_sf"/>
</dbReference>
<dbReference type="GO" id="GO:0016491">
    <property type="term" value="F:oxidoreductase activity"/>
    <property type="evidence" value="ECO:0007669"/>
    <property type="project" value="UniProtKB-KW"/>
</dbReference>
<organism evidence="5 6">
    <name type="scientific">Kwoniella newhampshirensis</name>
    <dbReference type="NCBI Taxonomy" id="1651941"/>
    <lineage>
        <taxon>Eukaryota</taxon>
        <taxon>Fungi</taxon>
        <taxon>Dikarya</taxon>
        <taxon>Basidiomycota</taxon>
        <taxon>Agaricomycotina</taxon>
        <taxon>Tremellomycetes</taxon>
        <taxon>Tremellales</taxon>
        <taxon>Cryptococcaceae</taxon>
        <taxon>Kwoniella</taxon>
    </lineage>
</organism>
<comment type="similarity">
    <text evidence="1">Belongs to the NAD(P)-dependent epimerase/dehydratase family.</text>
</comment>
<dbReference type="RefSeq" id="XP_066805874.1">
    <property type="nucleotide sequence ID" value="XM_066943332.1"/>
</dbReference>
<comment type="caution">
    <text evidence="5">The sequence shown here is derived from an EMBL/GenBank/DDBJ whole genome shotgun (WGS) entry which is preliminary data.</text>
</comment>
<proteinExistence type="inferred from homology"/>
<gene>
    <name evidence="5" type="ORF">IAR55_000195</name>
</gene>
<accession>A0AAW0Z5Y6</accession>
<protein>
    <recommendedName>
        <fullName evidence="4">NAD-dependent epimerase/dehydratase domain-containing protein</fullName>
    </recommendedName>
</protein>
<evidence type="ECO:0000313" key="5">
    <source>
        <dbReference type="EMBL" id="KAK8869628.1"/>
    </source>
</evidence>
<evidence type="ECO:0000259" key="4">
    <source>
        <dbReference type="Pfam" id="PF01370"/>
    </source>
</evidence>
<dbReference type="Gene3D" id="3.40.50.720">
    <property type="entry name" value="NAD(P)-binding Rossmann-like Domain"/>
    <property type="match status" value="1"/>
</dbReference>
<evidence type="ECO:0000256" key="3">
    <source>
        <dbReference type="ARBA" id="ARBA00023027"/>
    </source>
</evidence>
<keyword evidence="6" id="KW-1185">Reference proteome</keyword>
<evidence type="ECO:0000256" key="2">
    <source>
        <dbReference type="ARBA" id="ARBA00023002"/>
    </source>
</evidence>
<dbReference type="EMBL" id="JBCAWK010000001">
    <property type="protein sequence ID" value="KAK8869628.1"/>
    <property type="molecule type" value="Genomic_DNA"/>
</dbReference>
<dbReference type="Proteomes" id="UP001388673">
    <property type="component" value="Unassembled WGS sequence"/>
</dbReference>
<name>A0AAW0Z5Y6_9TREE</name>
<keyword evidence="2" id="KW-0560">Oxidoreductase</keyword>